<reference evidence="7 8" key="1">
    <citation type="submission" date="2019-02" db="EMBL/GenBank/DDBJ databases">
        <title>Genome sequencing of the rare red list fungi Phellinidium pouzarii.</title>
        <authorList>
            <person name="Buettner E."/>
            <person name="Kellner H."/>
        </authorList>
    </citation>
    <scope>NUCLEOTIDE SEQUENCE [LARGE SCALE GENOMIC DNA]</scope>
    <source>
        <strain evidence="7 8">DSM 108285</strain>
    </source>
</reference>
<evidence type="ECO:0000256" key="2">
    <source>
        <dbReference type="ARBA" id="ARBA00022692"/>
    </source>
</evidence>
<name>A0A4S4K9D9_9AGAM</name>
<dbReference type="AlphaFoldDB" id="A0A4S4K9D9"/>
<comment type="caution">
    <text evidence="7">The sequence shown here is derived from an EMBL/GenBank/DDBJ whole genome shotgun (WGS) entry which is preliminary data.</text>
</comment>
<dbReference type="Proteomes" id="UP000308199">
    <property type="component" value="Unassembled WGS sequence"/>
</dbReference>
<feature type="transmembrane region" description="Helical" evidence="6">
    <location>
        <begin position="197"/>
        <end position="214"/>
    </location>
</feature>
<keyword evidence="8" id="KW-1185">Reference proteome</keyword>
<evidence type="ECO:0000256" key="1">
    <source>
        <dbReference type="ARBA" id="ARBA00004141"/>
    </source>
</evidence>
<evidence type="ECO:0008006" key="9">
    <source>
        <dbReference type="Google" id="ProtNLM"/>
    </source>
</evidence>
<evidence type="ECO:0000256" key="4">
    <source>
        <dbReference type="ARBA" id="ARBA00023136"/>
    </source>
</evidence>
<evidence type="ECO:0000256" key="5">
    <source>
        <dbReference type="SAM" id="MobiDB-lite"/>
    </source>
</evidence>
<evidence type="ECO:0000256" key="6">
    <source>
        <dbReference type="SAM" id="Phobius"/>
    </source>
</evidence>
<sequence length="215" mass="22394">MAAGASAGDYFNVQPRSSVHNHISHPHHREGDEELHNGEVSDCPSDDHYDCERDGGGEDEDVCTEDCKSHDVGKRRQIINTLVLQTGIMVHSLVIGLTLSIKSGPEFTSLVIAILFHQLFEGLSLGVRLAALAGAPARAHALAALFAAAVPIGGLLGRATLVHAGSGGTLVYAACVELLAADFVADPQLKRAPMHRQALALGSLLAGVAAMAALA</sequence>
<dbReference type="InterPro" id="IPR003689">
    <property type="entry name" value="ZIP"/>
</dbReference>
<proteinExistence type="predicted"/>
<dbReference type="EMBL" id="SGPK01001089">
    <property type="protein sequence ID" value="THG94536.1"/>
    <property type="molecule type" value="Genomic_DNA"/>
</dbReference>
<dbReference type="GO" id="GO:0005886">
    <property type="term" value="C:plasma membrane"/>
    <property type="evidence" value="ECO:0007669"/>
    <property type="project" value="TreeGrafter"/>
</dbReference>
<feature type="transmembrane region" description="Helical" evidence="6">
    <location>
        <begin position="78"/>
        <end position="101"/>
    </location>
</feature>
<protein>
    <recommendedName>
        <fullName evidence="9">Zinc/iron permease</fullName>
    </recommendedName>
</protein>
<keyword evidence="2 6" id="KW-0812">Transmembrane</keyword>
<feature type="transmembrane region" description="Helical" evidence="6">
    <location>
        <begin position="107"/>
        <end position="127"/>
    </location>
</feature>
<feature type="transmembrane region" description="Helical" evidence="6">
    <location>
        <begin position="139"/>
        <end position="157"/>
    </location>
</feature>
<feature type="region of interest" description="Disordered" evidence="5">
    <location>
        <begin position="1"/>
        <end position="41"/>
    </location>
</feature>
<dbReference type="Pfam" id="PF02535">
    <property type="entry name" value="Zip"/>
    <property type="match status" value="1"/>
</dbReference>
<gene>
    <name evidence="7" type="ORF">EW145_g8121</name>
</gene>
<dbReference type="GO" id="GO:0005385">
    <property type="term" value="F:zinc ion transmembrane transporter activity"/>
    <property type="evidence" value="ECO:0007669"/>
    <property type="project" value="TreeGrafter"/>
</dbReference>
<keyword evidence="3 6" id="KW-1133">Transmembrane helix</keyword>
<accession>A0A4S4K9D9</accession>
<organism evidence="7 8">
    <name type="scientific">Phellinidium pouzarii</name>
    <dbReference type="NCBI Taxonomy" id="167371"/>
    <lineage>
        <taxon>Eukaryota</taxon>
        <taxon>Fungi</taxon>
        <taxon>Dikarya</taxon>
        <taxon>Basidiomycota</taxon>
        <taxon>Agaricomycotina</taxon>
        <taxon>Agaricomycetes</taxon>
        <taxon>Hymenochaetales</taxon>
        <taxon>Hymenochaetaceae</taxon>
        <taxon>Phellinidium</taxon>
    </lineage>
</organism>
<comment type="subcellular location">
    <subcellularLocation>
        <location evidence="1">Membrane</location>
        <topology evidence="1">Multi-pass membrane protein</topology>
    </subcellularLocation>
</comment>
<evidence type="ECO:0000313" key="8">
    <source>
        <dbReference type="Proteomes" id="UP000308199"/>
    </source>
</evidence>
<feature type="compositionally biased region" description="Basic and acidic residues" evidence="5">
    <location>
        <begin position="29"/>
        <end position="41"/>
    </location>
</feature>
<dbReference type="OrthoDB" id="448280at2759"/>
<dbReference type="PANTHER" id="PTHR11040">
    <property type="entry name" value="ZINC/IRON TRANSPORTER"/>
    <property type="match status" value="1"/>
</dbReference>
<keyword evidence="4 6" id="KW-0472">Membrane</keyword>
<dbReference type="PANTHER" id="PTHR11040:SF44">
    <property type="entry name" value="PROTEIN ZNTC-RELATED"/>
    <property type="match status" value="1"/>
</dbReference>
<evidence type="ECO:0000313" key="7">
    <source>
        <dbReference type="EMBL" id="THG94536.1"/>
    </source>
</evidence>
<evidence type="ECO:0000256" key="3">
    <source>
        <dbReference type="ARBA" id="ARBA00022989"/>
    </source>
</evidence>